<dbReference type="EC" id="2.7.8.41" evidence="10"/>
<accession>A0ABN8NAY7</accession>
<keyword evidence="6" id="KW-0443">Lipid metabolism</keyword>
<keyword evidence="7 12" id="KW-0472">Membrane</keyword>
<keyword evidence="14" id="KW-1185">Reference proteome</keyword>
<dbReference type="Proteomes" id="UP001159427">
    <property type="component" value="Unassembled WGS sequence"/>
</dbReference>
<dbReference type="Gene3D" id="1.20.120.1760">
    <property type="match status" value="1"/>
</dbReference>
<evidence type="ECO:0000256" key="10">
    <source>
        <dbReference type="ARBA" id="ARBA00039001"/>
    </source>
</evidence>
<name>A0ABN8NAY7_9CNID</name>
<keyword evidence="8" id="KW-0594">Phospholipid biosynthesis</keyword>
<evidence type="ECO:0000256" key="1">
    <source>
        <dbReference type="ARBA" id="ARBA00004141"/>
    </source>
</evidence>
<dbReference type="PANTHER" id="PTHR14269:SF60">
    <property type="entry name" value="CARDIOLIPIN SYNTHASE (CMP-FORMING)"/>
    <property type="match status" value="1"/>
</dbReference>
<evidence type="ECO:0000256" key="7">
    <source>
        <dbReference type="ARBA" id="ARBA00023136"/>
    </source>
</evidence>
<comment type="caution">
    <text evidence="13">The sequence shown here is derived from an EMBL/GenBank/DDBJ whole genome shotgun (WGS) entry which is preliminary data.</text>
</comment>
<feature type="transmembrane region" description="Helical" evidence="12">
    <location>
        <begin position="78"/>
        <end position="95"/>
    </location>
</feature>
<keyword evidence="9" id="KW-1208">Phospholipid metabolism</keyword>
<reference evidence="13 14" key="1">
    <citation type="submission" date="2022-05" db="EMBL/GenBank/DDBJ databases">
        <authorList>
            <consortium name="Genoscope - CEA"/>
            <person name="William W."/>
        </authorList>
    </citation>
    <scope>NUCLEOTIDE SEQUENCE [LARGE SCALE GENOMIC DNA]</scope>
</reference>
<evidence type="ECO:0000256" key="12">
    <source>
        <dbReference type="SAM" id="Phobius"/>
    </source>
</evidence>
<dbReference type="PANTHER" id="PTHR14269">
    <property type="entry name" value="CDP-DIACYLGLYCEROL--GLYCEROL-3-PHOSPHATE 3-PHOSPHATIDYLTRANSFERASE-RELATED"/>
    <property type="match status" value="1"/>
</dbReference>
<evidence type="ECO:0000256" key="6">
    <source>
        <dbReference type="ARBA" id="ARBA00023098"/>
    </source>
</evidence>
<evidence type="ECO:0000313" key="13">
    <source>
        <dbReference type="EMBL" id="CAH3046319.1"/>
    </source>
</evidence>
<keyword evidence="4 12" id="KW-0812">Transmembrane</keyword>
<proteinExistence type="predicted"/>
<keyword evidence="5 12" id="KW-1133">Transmembrane helix</keyword>
<evidence type="ECO:0000256" key="4">
    <source>
        <dbReference type="ARBA" id="ARBA00022692"/>
    </source>
</evidence>
<dbReference type="Pfam" id="PF01066">
    <property type="entry name" value="CDP-OH_P_transf"/>
    <property type="match status" value="1"/>
</dbReference>
<keyword evidence="3" id="KW-0808">Transferase</keyword>
<evidence type="ECO:0000256" key="5">
    <source>
        <dbReference type="ARBA" id="ARBA00022989"/>
    </source>
</evidence>
<dbReference type="InterPro" id="IPR000462">
    <property type="entry name" value="CDP-OH_P_trans"/>
</dbReference>
<comment type="catalytic activity">
    <reaction evidence="11">
        <text>a CDP-1,2-diacyl-sn-glycerol + a 1,2-diacyl-sn-glycero-3-phospho-(1'-sn-glycerol) = a cardiolipin + CMP + H(+)</text>
        <dbReference type="Rhea" id="RHEA:32931"/>
        <dbReference type="ChEBI" id="CHEBI:15378"/>
        <dbReference type="ChEBI" id="CHEBI:58332"/>
        <dbReference type="ChEBI" id="CHEBI:60377"/>
        <dbReference type="ChEBI" id="CHEBI:62237"/>
        <dbReference type="ChEBI" id="CHEBI:64716"/>
        <dbReference type="EC" id="2.7.8.41"/>
    </reaction>
</comment>
<dbReference type="InterPro" id="IPR043130">
    <property type="entry name" value="CDP-OH_PTrfase_TM_dom"/>
</dbReference>
<protein>
    <recommendedName>
        <fullName evidence="10">cardiolipin synthase (CMP-forming)</fullName>
        <ecNumber evidence="10">2.7.8.41</ecNumber>
    </recommendedName>
</protein>
<dbReference type="EMBL" id="CALNXI010000778">
    <property type="protein sequence ID" value="CAH3046319.1"/>
    <property type="molecule type" value="Genomic_DNA"/>
</dbReference>
<sequence length="152" mass="16851">MNCLQREDIFTIPNLLSTLRILATPVLGYLVITEDFVSSLALFGVAGITDMLDGFIARNFKNQKSVLGTILDPLADKILMSVLTVSLTLVSLLPVPLTALILSRDALLIGYAFYLRFKSLPSPVSMICSSKLNKELHQRNNCFFSIKLILIF</sequence>
<evidence type="ECO:0000256" key="8">
    <source>
        <dbReference type="ARBA" id="ARBA00023209"/>
    </source>
</evidence>
<dbReference type="InterPro" id="IPR050324">
    <property type="entry name" value="CDP-alcohol_PTase-I"/>
</dbReference>
<keyword evidence="2" id="KW-0444">Lipid biosynthesis</keyword>
<evidence type="ECO:0000256" key="2">
    <source>
        <dbReference type="ARBA" id="ARBA00022516"/>
    </source>
</evidence>
<evidence type="ECO:0000256" key="9">
    <source>
        <dbReference type="ARBA" id="ARBA00023264"/>
    </source>
</evidence>
<evidence type="ECO:0000313" key="14">
    <source>
        <dbReference type="Proteomes" id="UP001159427"/>
    </source>
</evidence>
<organism evidence="13 14">
    <name type="scientific">Porites evermanni</name>
    <dbReference type="NCBI Taxonomy" id="104178"/>
    <lineage>
        <taxon>Eukaryota</taxon>
        <taxon>Metazoa</taxon>
        <taxon>Cnidaria</taxon>
        <taxon>Anthozoa</taxon>
        <taxon>Hexacorallia</taxon>
        <taxon>Scleractinia</taxon>
        <taxon>Fungiina</taxon>
        <taxon>Poritidae</taxon>
        <taxon>Porites</taxon>
    </lineage>
</organism>
<gene>
    <name evidence="13" type="ORF">PEVE_00041204</name>
</gene>
<evidence type="ECO:0000256" key="3">
    <source>
        <dbReference type="ARBA" id="ARBA00022679"/>
    </source>
</evidence>
<comment type="subcellular location">
    <subcellularLocation>
        <location evidence="1">Membrane</location>
        <topology evidence="1">Multi-pass membrane protein</topology>
    </subcellularLocation>
</comment>
<evidence type="ECO:0000256" key="11">
    <source>
        <dbReference type="ARBA" id="ARBA00047433"/>
    </source>
</evidence>